<keyword evidence="2" id="KW-1185">Reference proteome</keyword>
<dbReference type="Proteomes" id="UP001165378">
    <property type="component" value="Unassembled WGS sequence"/>
</dbReference>
<dbReference type="EMBL" id="JAKFHA010000018">
    <property type="protein sequence ID" value="MCF2530690.1"/>
    <property type="molecule type" value="Genomic_DNA"/>
</dbReference>
<proteinExistence type="predicted"/>
<comment type="caution">
    <text evidence="1">The sequence shown here is derived from an EMBL/GenBank/DDBJ whole genome shotgun (WGS) entry which is preliminary data.</text>
</comment>
<evidence type="ECO:0000313" key="1">
    <source>
        <dbReference type="EMBL" id="MCF2530690.1"/>
    </source>
</evidence>
<gene>
    <name evidence="1" type="ORF">LZ495_26195</name>
</gene>
<protein>
    <submittedName>
        <fullName evidence="1">Uncharacterized protein</fullName>
    </submittedName>
</protein>
<evidence type="ECO:0000313" key="2">
    <source>
        <dbReference type="Proteomes" id="UP001165378"/>
    </source>
</evidence>
<reference evidence="1" key="1">
    <citation type="submission" date="2022-01" db="EMBL/GenBank/DDBJ databases">
        <title>Genome-Based Taxonomic Classification of the Phylum Actinobacteria.</title>
        <authorList>
            <person name="Gao Y."/>
        </authorList>
    </citation>
    <scope>NUCLEOTIDE SEQUENCE</scope>
    <source>
        <strain evidence="1">KLBMP 8922</strain>
    </source>
</reference>
<dbReference type="RefSeq" id="WP_235055359.1">
    <property type="nucleotide sequence ID" value="NZ_JAKFHA010000018.1"/>
</dbReference>
<sequence>MIAFADHPPGLWRRSGDPCQMCFGVPMFVPSVVLSALAAPSTGVGGVTDLGERMTSISMAEELWGRLSVETQDKVDGLIRSGEKVKAIKLMRDSADDPVPGLPLCVELLTLRMTELGLLASHDGPQT</sequence>
<accession>A0AA41Q480</accession>
<dbReference type="AlphaFoldDB" id="A0AA41Q480"/>
<organism evidence="1 2">
    <name type="scientific">Yinghuangia soli</name>
    <dbReference type="NCBI Taxonomy" id="2908204"/>
    <lineage>
        <taxon>Bacteria</taxon>
        <taxon>Bacillati</taxon>
        <taxon>Actinomycetota</taxon>
        <taxon>Actinomycetes</taxon>
        <taxon>Kitasatosporales</taxon>
        <taxon>Streptomycetaceae</taxon>
        <taxon>Yinghuangia</taxon>
    </lineage>
</organism>
<name>A0AA41Q480_9ACTN</name>